<accession>A0A5B7FH99</accession>
<reference evidence="1 2" key="1">
    <citation type="submission" date="2019-05" db="EMBL/GenBank/DDBJ databases">
        <title>Another draft genome of Portunus trituberculatus and its Hox gene families provides insights of decapod evolution.</title>
        <authorList>
            <person name="Jeong J.-H."/>
            <person name="Song I."/>
            <person name="Kim S."/>
            <person name="Choi T."/>
            <person name="Kim D."/>
            <person name="Ryu S."/>
            <person name="Kim W."/>
        </authorList>
    </citation>
    <scope>NUCLEOTIDE SEQUENCE [LARGE SCALE GENOMIC DNA]</scope>
    <source>
        <tissue evidence="1">Muscle</tissue>
    </source>
</reference>
<dbReference type="Proteomes" id="UP000324222">
    <property type="component" value="Unassembled WGS sequence"/>
</dbReference>
<evidence type="ECO:0000313" key="2">
    <source>
        <dbReference type="Proteomes" id="UP000324222"/>
    </source>
</evidence>
<keyword evidence="2" id="KW-1185">Reference proteome</keyword>
<protein>
    <submittedName>
        <fullName evidence="1">Uncharacterized protein</fullName>
    </submittedName>
</protein>
<evidence type="ECO:0000313" key="1">
    <source>
        <dbReference type="EMBL" id="MPC44298.1"/>
    </source>
</evidence>
<dbReference type="AlphaFoldDB" id="A0A5B7FH99"/>
<dbReference type="EMBL" id="VSRR010006217">
    <property type="protein sequence ID" value="MPC44298.1"/>
    <property type="molecule type" value="Genomic_DNA"/>
</dbReference>
<organism evidence="1 2">
    <name type="scientific">Portunus trituberculatus</name>
    <name type="common">Swimming crab</name>
    <name type="synonym">Neptunus trituberculatus</name>
    <dbReference type="NCBI Taxonomy" id="210409"/>
    <lineage>
        <taxon>Eukaryota</taxon>
        <taxon>Metazoa</taxon>
        <taxon>Ecdysozoa</taxon>
        <taxon>Arthropoda</taxon>
        <taxon>Crustacea</taxon>
        <taxon>Multicrustacea</taxon>
        <taxon>Malacostraca</taxon>
        <taxon>Eumalacostraca</taxon>
        <taxon>Eucarida</taxon>
        <taxon>Decapoda</taxon>
        <taxon>Pleocyemata</taxon>
        <taxon>Brachyura</taxon>
        <taxon>Eubrachyura</taxon>
        <taxon>Portunoidea</taxon>
        <taxon>Portunidae</taxon>
        <taxon>Portuninae</taxon>
        <taxon>Portunus</taxon>
    </lineage>
</organism>
<sequence>MATLLREDICSVWPRLAVQVVAGPAAPRPAQCSYIVSADYYLLPLCAGEEVYSQVAVDDQPASEPALRKGKV</sequence>
<name>A0A5B7FH99_PORTR</name>
<gene>
    <name evidence="1" type="ORF">E2C01_037970</name>
</gene>
<proteinExistence type="predicted"/>
<comment type="caution">
    <text evidence="1">The sequence shown here is derived from an EMBL/GenBank/DDBJ whole genome shotgun (WGS) entry which is preliminary data.</text>
</comment>